<dbReference type="OrthoDB" id="9801697at2"/>
<organism evidence="2">
    <name type="scientific">Solibacter usitatus (strain Ellin6076)</name>
    <dbReference type="NCBI Taxonomy" id="234267"/>
    <lineage>
        <taxon>Bacteria</taxon>
        <taxon>Pseudomonadati</taxon>
        <taxon>Acidobacteriota</taxon>
        <taxon>Terriglobia</taxon>
        <taxon>Bryobacterales</taxon>
        <taxon>Solibacteraceae</taxon>
        <taxon>Candidatus Solibacter</taxon>
    </lineage>
</organism>
<dbReference type="KEGG" id="sus:Acid_2343"/>
<dbReference type="STRING" id="234267.Acid_2343"/>
<evidence type="ECO:0000256" key="1">
    <source>
        <dbReference type="ARBA" id="ARBA00007274"/>
    </source>
</evidence>
<dbReference type="Gene3D" id="2.160.10.10">
    <property type="entry name" value="Hexapeptide repeat proteins"/>
    <property type="match status" value="1"/>
</dbReference>
<dbReference type="eggNOG" id="COG1207">
    <property type="taxonomic scope" value="Bacteria"/>
</dbReference>
<dbReference type="InterPro" id="IPR001451">
    <property type="entry name" value="Hexapep"/>
</dbReference>
<dbReference type="InParanoid" id="Q025I7"/>
<comment type="similarity">
    <text evidence="1">Belongs to the transferase hexapeptide repeat family.</text>
</comment>
<dbReference type="InterPro" id="IPR011004">
    <property type="entry name" value="Trimer_LpxA-like_sf"/>
</dbReference>
<sequence>MESYISHGARIGRDVQIGMATRIHDSVEIGDGTVIGDFCSIGGPAWPDAAPTIIGPGSIIRSHSVIYPDVQTGPAFETGHHTVVRSGTRAGINLRIGNFTDIEGDCEIGDYSRFHGYVHVGKGSRIGSFVWIFSLTTLANDHLPPSHVRSPVTIEDGVVICIGSTILPGAILRQGAFINPGIKVRGEVPPGAVMDGDPGKMVGHVTLLVHMESRLQHPWMNHYADAYPAEAQDDLRKLLEDIRNQRPRRAAKVVGIG</sequence>
<dbReference type="PANTHER" id="PTHR43300:SF10">
    <property type="entry name" value="2,3,4,5-TETRAHYDROPYRIDINE-2,6-DICARBOXYLATE N-ACETYLTRANSFERASE"/>
    <property type="match status" value="1"/>
</dbReference>
<dbReference type="EMBL" id="CP000473">
    <property type="protein sequence ID" value="ABJ83332.1"/>
    <property type="molecule type" value="Genomic_DNA"/>
</dbReference>
<dbReference type="SUPFAM" id="SSF51161">
    <property type="entry name" value="Trimeric LpxA-like enzymes"/>
    <property type="match status" value="1"/>
</dbReference>
<dbReference type="InterPro" id="IPR050179">
    <property type="entry name" value="Trans_hexapeptide_repeat"/>
</dbReference>
<reference evidence="2" key="1">
    <citation type="submission" date="2006-10" db="EMBL/GenBank/DDBJ databases">
        <title>Complete sequence of Solibacter usitatus Ellin6076.</title>
        <authorList>
            <consortium name="US DOE Joint Genome Institute"/>
            <person name="Copeland A."/>
            <person name="Lucas S."/>
            <person name="Lapidus A."/>
            <person name="Barry K."/>
            <person name="Detter J.C."/>
            <person name="Glavina del Rio T."/>
            <person name="Hammon N."/>
            <person name="Israni S."/>
            <person name="Dalin E."/>
            <person name="Tice H."/>
            <person name="Pitluck S."/>
            <person name="Thompson L.S."/>
            <person name="Brettin T."/>
            <person name="Bruce D."/>
            <person name="Han C."/>
            <person name="Tapia R."/>
            <person name="Gilna P."/>
            <person name="Schmutz J."/>
            <person name="Larimer F."/>
            <person name="Land M."/>
            <person name="Hauser L."/>
            <person name="Kyrpides N."/>
            <person name="Mikhailova N."/>
            <person name="Janssen P.H."/>
            <person name="Kuske C.R."/>
            <person name="Richardson P."/>
        </authorList>
    </citation>
    <scope>NUCLEOTIDE SEQUENCE</scope>
    <source>
        <strain evidence="2">Ellin6076</strain>
    </source>
</reference>
<accession>Q025I7</accession>
<dbReference type="Pfam" id="PF00132">
    <property type="entry name" value="Hexapep"/>
    <property type="match status" value="1"/>
</dbReference>
<dbReference type="PANTHER" id="PTHR43300">
    <property type="entry name" value="ACETYLTRANSFERASE"/>
    <property type="match status" value="1"/>
</dbReference>
<evidence type="ECO:0000313" key="2">
    <source>
        <dbReference type="EMBL" id="ABJ83332.1"/>
    </source>
</evidence>
<proteinExistence type="inferred from homology"/>
<name>Q025I7_SOLUE</name>
<evidence type="ECO:0008006" key="3">
    <source>
        <dbReference type="Google" id="ProtNLM"/>
    </source>
</evidence>
<gene>
    <name evidence="2" type="ordered locus">Acid_2343</name>
</gene>
<protein>
    <recommendedName>
        <fullName evidence="3">Transferase hexapeptide repeat containing protein</fullName>
    </recommendedName>
</protein>
<dbReference type="HOGENOM" id="CLU_051638_9_0_0"/>
<dbReference type="AlphaFoldDB" id="Q025I7"/>